<evidence type="ECO:0000313" key="2">
    <source>
        <dbReference type="Proteomes" id="UP000028547"/>
    </source>
</evidence>
<protein>
    <submittedName>
        <fullName evidence="1">Uncharacterized protein</fullName>
    </submittedName>
</protein>
<gene>
    <name evidence="1" type="ORF">Q664_18175</name>
</gene>
<dbReference type="Proteomes" id="UP000028547">
    <property type="component" value="Unassembled WGS sequence"/>
</dbReference>
<proteinExistence type="predicted"/>
<organism evidence="1 2">
    <name type="scientific">Archangium violaceum Cb vi76</name>
    <dbReference type="NCBI Taxonomy" id="1406225"/>
    <lineage>
        <taxon>Bacteria</taxon>
        <taxon>Pseudomonadati</taxon>
        <taxon>Myxococcota</taxon>
        <taxon>Myxococcia</taxon>
        <taxon>Myxococcales</taxon>
        <taxon>Cystobacterineae</taxon>
        <taxon>Archangiaceae</taxon>
        <taxon>Archangium</taxon>
    </lineage>
</organism>
<dbReference type="EMBL" id="JPMI01000112">
    <property type="protein sequence ID" value="KFA92005.1"/>
    <property type="molecule type" value="Genomic_DNA"/>
</dbReference>
<accession>A0A084SU70</accession>
<sequence length="122" mass="13803">MSAIRPPEAWKGKFVSTLDVLLFIREQILGGVMPEMFFGKLDVGTVAAFVHGVRFHLYCGGVEDSRYQEFSAWLRDVRNEFPSGKGWAGLYLEEAGGDHRAAILRFLERCAEYDALTRERAT</sequence>
<dbReference type="AlphaFoldDB" id="A0A084SU70"/>
<dbReference type="RefSeq" id="WP_043396514.1">
    <property type="nucleotide sequence ID" value="NZ_JPMI01000112.1"/>
</dbReference>
<evidence type="ECO:0000313" key="1">
    <source>
        <dbReference type="EMBL" id="KFA92005.1"/>
    </source>
</evidence>
<name>A0A084SU70_9BACT</name>
<comment type="caution">
    <text evidence="1">The sequence shown here is derived from an EMBL/GenBank/DDBJ whole genome shotgun (WGS) entry which is preliminary data.</text>
</comment>
<reference evidence="1 2" key="1">
    <citation type="submission" date="2014-07" db="EMBL/GenBank/DDBJ databases">
        <title>Draft Genome Sequence of Gephyronic Acid Producer, Cystobacter violaceus Strain Cb vi76.</title>
        <authorList>
            <person name="Stevens D.C."/>
            <person name="Young J."/>
            <person name="Carmichael R."/>
            <person name="Tan J."/>
            <person name="Taylor R.E."/>
        </authorList>
    </citation>
    <scope>NUCLEOTIDE SEQUENCE [LARGE SCALE GENOMIC DNA]</scope>
    <source>
        <strain evidence="1 2">Cb vi76</strain>
    </source>
</reference>